<feature type="region of interest" description="Disordered" evidence="1">
    <location>
        <begin position="156"/>
        <end position="181"/>
    </location>
</feature>
<evidence type="ECO:0000313" key="3">
    <source>
        <dbReference type="Proteomes" id="UP001519538"/>
    </source>
</evidence>
<protein>
    <submittedName>
        <fullName evidence="2">Uncharacterized protein</fullName>
    </submittedName>
</protein>
<sequence length="201" mass="21473">MRACTQISEKTFDNNTYTDSWEIKDAADGAAYSFETTQQVSDALPMDGKYGDPITTDSQGNAEVQVESLDLDNAEAYDHADGHEAFAETDTFTLNSVGSTGQVDVAVTNTDSSGSETDHVTMQETGYSDSNGTLLEMPMAQNDPSSGYVYEYFSDTPQQPTLTTDSQLSSADTSQASYTSSTYEAYTTTTVGNASASSSET</sequence>
<feature type="non-terminal residue" evidence="2">
    <location>
        <position position="201"/>
    </location>
</feature>
<reference evidence="2 3" key="1">
    <citation type="journal article" date="2021" name="Astrobiology">
        <title>Bacterial Cellulose Retains Robustness but Its Synthesis Declines After Exposure to a Mars-Like Environment Simulated Outside the International Space Station.</title>
        <authorList>
            <person name="Orlovska I."/>
            <person name="Podolich O."/>
            <person name="Kukharenko O."/>
            <person name="Zaets I."/>
            <person name="Reva O."/>
            <person name="Khirunenko L."/>
            <person name="Zmejkoski D."/>
            <person name="Rogalsky S."/>
            <person name="Barh D."/>
            <person name="Tiwari S."/>
            <person name="Kumavath R."/>
            <person name="Goes-Neto A."/>
            <person name="Azevedo V."/>
            <person name="Brenig B."/>
            <person name="Ghosh P."/>
            <person name="de Vera J.P."/>
            <person name="Kozyrovska N."/>
        </authorList>
    </citation>
    <scope>NUCLEOTIDE SEQUENCE [LARGE SCALE GENOMIC DNA]</scope>
    <source>
        <strain evidence="2 3">IMBG 311</strain>
    </source>
</reference>
<keyword evidence="3" id="KW-1185">Reference proteome</keyword>
<dbReference type="GeneID" id="79188600"/>
<gene>
    <name evidence="2" type="ORF">HNO79_12685</name>
</gene>
<comment type="caution">
    <text evidence="2">The sequence shown here is derived from an EMBL/GenBank/DDBJ whole genome shotgun (WGS) entry which is preliminary data.</text>
</comment>
<feature type="compositionally biased region" description="Polar residues" evidence="1">
    <location>
        <begin position="156"/>
        <end position="168"/>
    </location>
</feature>
<name>A0ABS5SPS9_9PROT</name>
<proteinExistence type="predicted"/>
<evidence type="ECO:0000313" key="2">
    <source>
        <dbReference type="EMBL" id="MBT0676233.1"/>
    </source>
</evidence>
<feature type="compositionally biased region" description="Low complexity" evidence="1">
    <location>
        <begin position="169"/>
        <end position="181"/>
    </location>
</feature>
<accession>A0ABS5SPS9</accession>
<evidence type="ECO:0000256" key="1">
    <source>
        <dbReference type="SAM" id="MobiDB-lite"/>
    </source>
</evidence>
<dbReference type="RefSeq" id="WP_214165401.1">
    <property type="nucleotide sequence ID" value="NZ_JABLUU010000016.1"/>
</dbReference>
<dbReference type="EMBL" id="JABLUU010000016">
    <property type="protein sequence ID" value="MBT0676233.1"/>
    <property type="molecule type" value="Genomic_DNA"/>
</dbReference>
<dbReference type="Proteomes" id="UP001519538">
    <property type="component" value="Unassembled WGS sequence"/>
</dbReference>
<organism evidence="2 3">
    <name type="scientific">Komagataeibacter oboediens</name>
    <dbReference type="NCBI Taxonomy" id="65958"/>
    <lineage>
        <taxon>Bacteria</taxon>
        <taxon>Pseudomonadati</taxon>
        <taxon>Pseudomonadota</taxon>
        <taxon>Alphaproteobacteria</taxon>
        <taxon>Acetobacterales</taxon>
        <taxon>Acetobacteraceae</taxon>
        <taxon>Komagataeibacter</taxon>
    </lineage>
</organism>